<comment type="subcellular location">
    <subcellularLocation>
        <location evidence="2">Cytoplasm</location>
    </subcellularLocation>
    <subcellularLocation>
        <location evidence="1">Nucleus</location>
    </subcellularLocation>
</comment>
<organism evidence="8 9">
    <name type="scientific">Pseudomassariella vexata</name>
    <dbReference type="NCBI Taxonomy" id="1141098"/>
    <lineage>
        <taxon>Eukaryota</taxon>
        <taxon>Fungi</taxon>
        <taxon>Dikarya</taxon>
        <taxon>Ascomycota</taxon>
        <taxon>Pezizomycotina</taxon>
        <taxon>Sordariomycetes</taxon>
        <taxon>Xylariomycetidae</taxon>
        <taxon>Amphisphaeriales</taxon>
        <taxon>Pseudomassariaceae</taxon>
        <taxon>Pseudomassariella</taxon>
    </lineage>
</organism>
<sequence length="176" mass="19286">MAKVAISKRKPLSKHSREARRATSPSIDTDKSLKNVKPPPESADHRPSVLAIHSGAGVSKKQKRGRNLSTKAKKRAEKGMDKAAAVMDRTENKIAKSKGRARSIQTRAKTWDDINSSVPKVRHTTTEDGIDEDEDVEDVSDFDDEMGEADAAAAVVLQARNTLLTPAMEQDEDEIL</sequence>
<feature type="compositionally biased region" description="Basic residues" evidence="7">
    <location>
        <begin position="1"/>
        <end position="14"/>
    </location>
</feature>
<keyword evidence="5" id="KW-0690">Ribosome biogenesis</keyword>
<evidence type="ECO:0000256" key="5">
    <source>
        <dbReference type="ARBA" id="ARBA00022517"/>
    </source>
</evidence>
<gene>
    <name evidence="8" type="ORF">BCR38DRAFT_404962</name>
</gene>
<dbReference type="EMBL" id="MCFJ01000001">
    <property type="protein sequence ID" value="ORY71935.1"/>
    <property type="molecule type" value="Genomic_DNA"/>
</dbReference>
<dbReference type="GO" id="GO:0005737">
    <property type="term" value="C:cytoplasm"/>
    <property type="evidence" value="ECO:0007669"/>
    <property type="project" value="UniProtKB-SubCell"/>
</dbReference>
<feature type="region of interest" description="Disordered" evidence="7">
    <location>
        <begin position="118"/>
        <end position="140"/>
    </location>
</feature>
<evidence type="ECO:0000256" key="3">
    <source>
        <dbReference type="ARBA" id="ARBA00022448"/>
    </source>
</evidence>
<dbReference type="AlphaFoldDB" id="A0A1Y2EM67"/>
<dbReference type="GO" id="GO:0005730">
    <property type="term" value="C:nucleolus"/>
    <property type="evidence" value="ECO:0007669"/>
    <property type="project" value="TreeGrafter"/>
</dbReference>
<dbReference type="InParanoid" id="A0A1Y2EM67"/>
<evidence type="ECO:0000256" key="1">
    <source>
        <dbReference type="ARBA" id="ARBA00004123"/>
    </source>
</evidence>
<dbReference type="GeneID" id="63774120"/>
<dbReference type="RefSeq" id="XP_040721527.1">
    <property type="nucleotide sequence ID" value="XM_040857908.1"/>
</dbReference>
<feature type="region of interest" description="Disordered" evidence="7">
    <location>
        <begin position="1"/>
        <end position="83"/>
    </location>
</feature>
<keyword evidence="9" id="KW-1185">Reference proteome</keyword>
<protein>
    <submittedName>
        <fullName evidence="8">Alb1-domain-containing protein</fullName>
    </submittedName>
</protein>
<comment type="caution">
    <text evidence="8">The sequence shown here is derived from an EMBL/GenBank/DDBJ whole genome shotgun (WGS) entry which is preliminary data.</text>
</comment>
<dbReference type="FunCoup" id="A0A1Y2EM67">
    <property type="interactions" value="124"/>
</dbReference>
<evidence type="ECO:0000256" key="4">
    <source>
        <dbReference type="ARBA" id="ARBA00022490"/>
    </source>
</evidence>
<dbReference type="GO" id="GO:0030687">
    <property type="term" value="C:preribosome, large subunit precursor"/>
    <property type="evidence" value="ECO:0007669"/>
    <property type="project" value="TreeGrafter"/>
</dbReference>
<evidence type="ECO:0000313" key="9">
    <source>
        <dbReference type="Proteomes" id="UP000193689"/>
    </source>
</evidence>
<dbReference type="GO" id="GO:0000055">
    <property type="term" value="P:ribosomal large subunit export from nucleus"/>
    <property type="evidence" value="ECO:0007669"/>
    <property type="project" value="TreeGrafter"/>
</dbReference>
<proteinExistence type="predicted"/>
<dbReference type="InterPro" id="IPR022784">
    <property type="entry name" value="Ribosome_bgen_Alb1"/>
</dbReference>
<evidence type="ECO:0000256" key="7">
    <source>
        <dbReference type="SAM" id="MobiDB-lite"/>
    </source>
</evidence>
<dbReference type="Pfam" id="PF09135">
    <property type="entry name" value="Alb1"/>
    <property type="match status" value="1"/>
</dbReference>
<keyword evidence="3" id="KW-0813">Transport</keyword>
<evidence type="ECO:0000256" key="2">
    <source>
        <dbReference type="ARBA" id="ARBA00004496"/>
    </source>
</evidence>
<accession>A0A1Y2EM67</accession>
<dbReference type="InterPro" id="IPR053278">
    <property type="entry name" value="Pre-60S_factor_ECM1"/>
</dbReference>
<dbReference type="PANTHER" id="PTHR28280">
    <property type="entry name" value="SHUTTLING PRE-60S FACTOR ECM1"/>
    <property type="match status" value="1"/>
</dbReference>
<feature type="compositionally biased region" description="Acidic residues" evidence="7">
    <location>
        <begin position="128"/>
        <end position="140"/>
    </location>
</feature>
<dbReference type="OrthoDB" id="5304887at2759"/>
<evidence type="ECO:0000256" key="6">
    <source>
        <dbReference type="ARBA" id="ARBA00023242"/>
    </source>
</evidence>
<reference evidence="8 9" key="1">
    <citation type="submission" date="2016-07" db="EMBL/GenBank/DDBJ databases">
        <title>Pervasive Adenine N6-methylation of Active Genes in Fungi.</title>
        <authorList>
            <consortium name="DOE Joint Genome Institute"/>
            <person name="Mondo S.J."/>
            <person name="Dannebaum R.O."/>
            <person name="Kuo R.C."/>
            <person name="Labutti K."/>
            <person name="Haridas S."/>
            <person name="Kuo A."/>
            <person name="Salamov A."/>
            <person name="Ahrendt S.R."/>
            <person name="Lipzen A."/>
            <person name="Sullivan W."/>
            <person name="Andreopoulos W.B."/>
            <person name="Clum A."/>
            <person name="Lindquist E."/>
            <person name="Daum C."/>
            <person name="Ramamoorthy G.K."/>
            <person name="Gryganskyi A."/>
            <person name="Culley D."/>
            <person name="Magnuson J.K."/>
            <person name="James T.Y."/>
            <person name="O'Malley M.A."/>
            <person name="Stajich J.E."/>
            <person name="Spatafora J.W."/>
            <person name="Visel A."/>
            <person name="Grigoriev I.V."/>
        </authorList>
    </citation>
    <scope>NUCLEOTIDE SEQUENCE [LARGE SCALE GENOMIC DNA]</scope>
    <source>
        <strain evidence="8 9">CBS 129021</strain>
    </source>
</reference>
<evidence type="ECO:0000313" key="8">
    <source>
        <dbReference type="EMBL" id="ORY71935.1"/>
    </source>
</evidence>
<dbReference type="PANTHER" id="PTHR28280:SF1">
    <property type="entry name" value="SHUTTLING PRE-60S FACTOR ECM1"/>
    <property type="match status" value="1"/>
</dbReference>
<feature type="compositionally biased region" description="Basic residues" evidence="7">
    <location>
        <begin position="60"/>
        <end position="76"/>
    </location>
</feature>
<dbReference type="Proteomes" id="UP000193689">
    <property type="component" value="Unassembled WGS sequence"/>
</dbReference>
<keyword evidence="4" id="KW-0963">Cytoplasm</keyword>
<keyword evidence="6" id="KW-0539">Nucleus</keyword>
<name>A0A1Y2EM67_9PEZI</name>